<dbReference type="RefSeq" id="XP_002422594.1">
    <property type="nucleotide sequence ID" value="XM_002422549.1"/>
</dbReference>
<evidence type="ECO:0000313" key="8">
    <source>
        <dbReference type="Proteomes" id="UP000009046"/>
    </source>
</evidence>
<feature type="domain" description="USP" evidence="5">
    <location>
        <begin position="538"/>
        <end position="861"/>
    </location>
</feature>
<gene>
    <name evidence="7" type="primary">8233334</name>
    <name evidence="6" type="ORF">Phum_PHUM002680</name>
</gene>
<dbReference type="InterPro" id="IPR018200">
    <property type="entry name" value="USP_CS"/>
</dbReference>
<protein>
    <recommendedName>
        <fullName evidence="3">ubiquitinyl hydrolase 1</fullName>
        <ecNumber evidence="3">3.4.19.12</ecNumber>
    </recommendedName>
</protein>
<sequence length="870" mass="102192">MAGKENKSPFKFKSLEELKPHYDRLQLAGKNPRDLMHKLDKIFKTACEKMANEEIEDAYILIMKYLNVFSFIQKSDDFKEDSKYYKAMLGKQPKDALKIAENLHKNLSEYYSMVKNIEASEHKKEKGNFKNSNLNIEMPDMRVQKESKSTVTSAKLFTMLRDGITKVLLMDTRPQLDFESSRIKDNMMNIPDEIITTGANMLEKQLPEASKNLWKLRGTYDQIWDVNTKYKNEILILDGGYEDWLNSYPWNTTNPKPQRPVYEETISEDVLDQVVYPDLDDVNANVDQEFLKPFFDKTKKPFKRSLIESDQDEFPSDQSTRPSFDRAKKAAAIKTYEERKSELANLLNQKVKETSEALVIEKTMLDNEKELQETIKEYKNADEVKKKILEEKEEKLLMKVEELKEESILKDEKIKELQKIIEIYEKKDIEEMARKVEDEERRIREAEINEKIRLQEEEKLRIAKEREEIEKIKMLERKKLEEKYKEKLEIARSKKKKVSDNNFTNPSNLTLANDIYNKVPVINRSNKPRLDEKIRQFNGVKGNVVRNTCYLNSIVQCISNNPALVKYFCDNLYRNDLHKGNKTKGEVAEELAALVKTLWSGQFRSIACRDFKNTVGMFKPEYATYEQQDSHEFLTFLMDWLHNDLNKSTFGSMDSEKLDNDMEKAWWDFKKKNISLISTLFYGLQKSTVSCTKCDEASVTYEPFSNLSLIIPDSEYSSTEQCLGLYLKSERISGWRCPKCKEFRDAEKKTDICILPPILIIHLKRFHYIEVLSRKRTSFVDFPLTDLNMSQYVGCIKQRHINYDLYAISNHYGTMEGGHYTAYCKSPLYKRWYKFDDHEVFEISSNDVKSNAAYILFYTSINYRISDPPS</sequence>
<dbReference type="CDD" id="cd02674">
    <property type="entry name" value="Peptidase_C19R"/>
    <property type="match status" value="1"/>
</dbReference>
<reference evidence="7" key="3">
    <citation type="submission" date="2021-02" db="UniProtKB">
        <authorList>
            <consortium name="EnsemblMetazoa"/>
        </authorList>
    </citation>
    <scope>IDENTIFICATION</scope>
    <source>
        <strain evidence="7">USDA</strain>
    </source>
</reference>
<evidence type="ECO:0000313" key="7">
    <source>
        <dbReference type="EnsemblMetazoa" id="PHUM002680-PA"/>
    </source>
</evidence>
<dbReference type="SUPFAM" id="SSF52821">
    <property type="entry name" value="Rhodanese/Cell cycle control phosphatase"/>
    <property type="match status" value="1"/>
</dbReference>
<dbReference type="Proteomes" id="UP000009046">
    <property type="component" value="Unassembled WGS sequence"/>
</dbReference>
<dbReference type="InParanoid" id="E0V900"/>
<dbReference type="CDD" id="cd22249">
    <property type="entry name" value="UDM1_RNF168_RNF169-like"/>
    <property type="match status" value="1"/>
</dbReference>
<evidence type="ECO:0000256" key="4">
    <source>
        <dbReference type="SAM" id="Coils"/>
    </source>
</evidence>
<dbReference type="PROSITE" id="PS00973">
    <property type="entry name" value="USP_2"/>
    <property type="match status" value="1"/>
</dbReference>
<dbReference type="InterPro" id="IPR038765">
    <property type="entry name" value="Papain-like_cys_pep_sf"/>
</dbReference>
<organism>
    <name type="scientific">Pediculus humanus subsp. corporis</name>
    <name type="common">Body louse</name>
    <dbReference type="NCBI Taxonomy" id="121224"/>
    <lineage>
        <taxon>Eukaryota</taxon>
        <taxon>Metazoa</taxon>
        <taxon>Ecdysozoa</taxon>
        <taxon>Arthropoda</taxon>
        <taxon>Hexapoda</taxon>
        <taxon>Insecta</taxon>
        <taxon>Pterygota</taxon>
        <taxon>Neoptera</taxon>
        <taxon>Paraneoptera</taxon>
        <taxon>Psocodea</taxon>
        <taxon>Troctomorpha</taxon>
        <taxon>Phthiraptera</taxon>
        <taxon>Anoplura</taxon>
        <taxon>Pediculidae</taxon>
        <taxon>Pediculus</taxon>
    </lineage>
</organism>
<dbReference type="KEGG" id="phu:Phum_PHUM002680"/>
<dbReference type="CTD" id="8233334"/>
<dbReference type="GO" id="GO:0004843">
    <property type="term" value="F:cysteine-type deubiquitinase activity"/>
    <property type="evidence" value="ECO:0007669"/>
    <property type="project" value="UniProtKB-EC"/>
</dbReference>
<keyword evidence="4" id="KW-0175">Coiled coil</keyword>
<dbReference type="GO" id="GO:0016579">
    <property type="term" value="P:protein deubiquitination"/>
    <property type="evidence" value="ECO:0007669"/>
    <property type="project" value="InterPro"/>
</dbReference>
<name>E0V900_PEDHC</name>
<dbReference type="OMA" id="IEMTNAE"/>
<dbReference type="AlphaFoldDB" id="E0V900"/>
<comment type="catalytic activity">
    <reaction evidence="1">
        <text>Thiol-dependent hydrolysis of ester, thioester, amide, peptide and isopeptide bonds formed by the C-terminal Gly of ubiquitin (a 76-residue protein attached to proteins as an intracellular targeting signal).</text>
        <dbReference type="EC" id="3.4.19.12"/>
    </reaction>
</comment>
<dbReference type="PANTHER" id="PTHR21646:SF46">
    <property type="entry name" value="UBIQUITIN CARBOXYL-TERMINAL HYDROLASE"/>
    <property type="match status" value="1"/>
</dbReference>
<dbReference type="PANTHER" id="PTHR21646">
    <property type="entry name" value="UBIQUITIN CARBOXYL-TERMINAL HYDROLASE"/>
    <property type="match status" value="1"/>
</dbReference>
<comment type="similarity">
    <text evidence="2">Belongs to the peptidase C19 family.</text>
</comment>
<reference evidence="6" key="1">
    <citation type="submission" date="2007-04" db="EMBL/GenBank/DDBJ databases">
        <title>Annotation of Pediculus humanus corporis strain USDA.</title>
        <authorList>
            <person name="Kirkness E."/>
            <person name="Hannick L."/>
            <person name="Hass B."/>
            <person name="Bruggner R."/>
            <person name="Lawson D."/>
            <person name="Bidwell S."/>
            <person name="Joardar V."/>
            <person name="Caler E."/>
            <person name="Walenz B."/>
            <person name="Inman J."/>
            <person name="Schobel S."/>
            <person name="Galinsky K."/>
            <person name="Amedeo P."/>
            <person name="Strausberg R."/>
        </authorList>
    </citation>
    <scope>NUCLEOTIDE SEQUENCE</scope>
    <source>
        <strain evidence="6">USDA</strain>
    </source>
</reference>
<reference evidence="6" key="2">
    <citation type="submission" date="2007-04" db="EMBL/GenBank/DDBJ databases">
        <title>The genome of the human body louse.</title>
        <authorList>
            <consortium name="The Human Body Louse Genome Consortium"/>
            <person name="Kirkness E."/>
            <person name="Walenz B."/>
            <person name="Hass B."/>
            <person name="Bruggner R."/>
            <person name="Strausberg R."/>
        </authorList>
    </citation>
    <scope>NUCLEOTIDE SEQUENCE</scope>
    <source>
        <strain evidence="6">USDA</strain>
    </source>
</reference>
<accession>E0V900</accession>
<dbReference type="eggNOG" id="KOG1868">
    <property type="taxonomic scope" value="Eukaryota"/>
</dbReference>
<evidence type="ECO:0000313" key="6">
    <source>
        <dbReference type="EMBL" id="EEB09856.1"/>
    </source>
</evidence>
<dbReference type="InterPro" id="IPR050185">
    <property type="entry name" value="Ub_carboxyl-term_hydrolase"/>
</dbReference>
<dbReference type="SUPFAM" id="SSF54001">
    <property type="entry name" value="Cysteine proteinases"/>
    <property type="match status" value="1"/>
</dbReference>
<dbReference type="InterPro" id="IPR001394">
    <property type="entry name" value="Peptidase_C19_UCH"/>
</dbReference>
<keyword evidence="8" id="KW-1185">Reference proteome</keyword>
<dbReference type="InterPro" id="IPR036873">
    <property type="entry name" value="Rhodanese-like_dom_sf"/>
</dbReference>
<keyword evidence="6" id="KW-0378">Hydrolase</keyword>
<dbReference type="HOGENOM" id="CLU_009980_1_0_1"/>
<dbReference type="PROSITE" id="PS50235">
    <property type="entry name" value="USP_3"/>
    <property type="match status" value="1"/>
</dbReference>
<evidence type="ECO:0000256" key="2">
    <source>
        <dbReference type="ARBA" id="ARBA00009085"/>
    </source>
</evidence>
<proteinExistence type="inferred from homology"/>
<dbReference type="OrthoDB" id="292964at2759"/>
<dbReference type="FunCoup" id="E0V900">
    <property type="interactions" value="1160"/>
</dbReference>
<dbReference type="VEuPathDB" id="VectorBase:PHUM002680"/>
<dbReference type="EMBL" id="DS234988">
    <property type="protein sequence ID" value="EEB09856.1"/>
    <property type="molecule type" value="Genomic_DNA"/>
</dbReference>
<dbReference type="EnsemblMetazoa" id="PHUM002680-RA">
    <property type="protein sequence ID" value="PHUM002680-PA"/>
    <property type="gene ID" value="PHUM002680"/>
</dbReference>
<dbReference type="EMBL" id="AAZO01000038">
    <property type="status" value="NOT_ANNOTATED_CDS"/>
    <property type="molecule type" value="Genomic_DNA"/>
</dbReference>
<dbReference type="Gene3D" id="1.20.58.80">
    <property type="entry name" value="Phosphotransferase system, lactose/cellobiose-type IIA subunit"/>
    <property type="match status" value="1"/>
</dbReference>
<feature type="coiled-coil region" evidence="4">
    <location>
        <begin position="333"/>
        <end position="501"/>
    </location>
</feature>
<dbReference type="InterPro" id="IPR028889">
    <property type="entry name" value="USP"/>
</dbReference>
<dbReference type="Pfam" id="PF00443">
    <property type="entry name" value="UCH"/>
    <property type="match status" value="1"/>
</dbReference>
<dbReference type="InterPro" id="IPR015063">
    <property type="entry name" value="USP8_dimer"/>
</dbReference>
<dbReference type="STRING" id="121224.E0V900"/>
<evidence type="ECO:0000259" key="5">
    <source>
        <dbReference type="PROSITE" id="PS50235"/>
    </source>
</evidence>
<dbReference type="Gene3D" id="3.40.250.10">
    <property type="entry name" value="Rhodanese-like domain"/>
    <property type="match status" value="1"/>
</dbReference>
<dbReference type="EC" id="3.4.19.12" evidence="3"/>
<dbReference type="Pfam" id="PF08969">
    <property type="entry name" value="USP8_dimer"/>
    <property type="match status" value="1"/>
</dbReference>
<evidence type="ECO:0000256" key="3">
    <source>
        <dbReference type="ARBA" id="ARBA00012759"/>
    </source>
</evidence>
<dbReference type="SUPFAM" id="SSF140856">
    <property type="entry name" value="USP8 N-terminal domain-like"/>
    <property type="match status" value="1"/>
</dbReference>
<evidence type="ECO:0000256" key="1">
    <source>
        <dbReference type="ARBA" id="ARBA00000707"/>
    </source>
</evidence>
<dbReference type="GeneID" id="8233334"/>
<dbReference type="Gene3D" id="3.90.70.10">
    <property type="entry name" value="Cysteine proteinases"/>
    <property type="match status" value="1"/>
</dbReference>